<name>A0A6M0RB85_9CLOT</name>
<comment type="caution">
    <text evidence="1">The sequence shown here is derived from an EMBL/GenBank/DDBJ whole genome shotgun (WGS) entry which is preliminary data.</text>
</comment>
<dbReference type="AlphaFoldDB" id="A0A6M0RB85"/>
<dbReference type="Proteomes" id="UP000473885">
    <property type="component" value="Unassembled WGS sequence"/>
</dbReference>
<organism evidence="1 2">
    <name type="scientific">Clostridium niameyense</name>
    <dbReference type="NCBI Taxonomy" id="1622073"/>
    <lineage>
        <taxon>Bacteria</taxon>
        <taxon>Bacillati</taxon>
        <taxon>Bacillota</taxon>
        <taxon>Clostridia</taxon>
        <taxon>Eubacteriales</taxon>
        <taxon>Clostridiaceae</taxon>
        <taxon>Clostridium</taxon>
    </lineage>
</organism>
<evidence type="ECO:0000313" key="2">
    <source>
        <dbReference type="Proteomes" id="UP000473885"/>
    </source>
</evidence>
<gene>
    <name evidence="1" type="ORF">FDF74_06855</name>
</gene>
<protein>
    <submittedName>
        <fullName evidence="1">DUF2971 domain-containing protein</fullName>
    </submittedName>
</protein>
<reference evidence="1 2" key="1">
    <citation type="submission" date="2019-04" db="EMBL/GenBank/DDBJ databases">
        <title>Genome sequencing of Clostridium botulinum Groups I-IV and Clostridium butyricum.</title>
        <authorList>
            <person name="Brunt J."/>
            <person name="Van Vliet A.H.M."/>
            <person name="Stringer S.C."/>
            <person name="Carter A.T."/>
            <person name="Peck M.W."/>
        </authorList>
    </citation>
    <scope>NUCLEOTIDE SEQUENCE [LARGE SCALE GENOMIC DNA]</scope>
    <source>
        <strain evidence="1 2">IFR 18/094</strain>
    </source>
</reference>
<dbReference type="Pfam" id="PF11185">
    <property type="entry name" value="DUF2971"/>
    <property type="match status" value="1"/>
</dbReference>
<sequence>MENLSKFNCIRKYVEDLKKNNEFFRHTLSSYEGKSIDALYYYTKITVLENIFKNKTLWLSNSKYLNDSTEINYTNTLIYNICNEFLDESNDLDRLFKKNIDKLLNFIDKEMEDTYILSLTENRDSLALWSNYSNYDGYNIGTNYEVFKDMFLSNRYVLKDKNNKDKTIFKEEDFLCDFGAVIYDEKIQREILIERIIFLYNLYKKYYDFIECKEFKLLVSYVIYNIAYISAFFKDPGFEQEQEYRVVFRITNENIKNKVVKHRICNRVFIPYIEISFEDIGNYLHENKGCLRVTIGPKNNLDIAEIGLTSFLNSEGYKNFDICKSKIPLRY</sequence>
<dbReference type="OrthoDB" id="3034312at2"/>
<dbReference type="EMBL" id="SXDP01000004">
    <property type="protein sequence ID" value="NEZ46930.1"/>
    <property type="molecule type" value="Genomic_DNA"/>
</dbReference>
<keyword evidence="2" id="KW-1185">Reference proteome</keyword>
<proteinExistence type="predicted"/>
<evidence type="ECO:0000313" key="1">
    <source>
        <dbReference type="EMBL" id="NEZ46930.1"/>
    </source>
</evidence>
<accession>A0A6M0RB85</accession>
<dbReference type="InterPro" id="IPR021352">
    <property type="entry name" value="DUF2971"/>
</dbReference>
<dbReference type="RefSeq" id="WP_082174100.1">
    <property type="nucleotide sequence ID" value="NZ_CABKUB010000006.1"/>
</dbReference>